<dbReference type="SUPFAM" id="SSF51735">
    <property type="entry name" value="NAD(P)-binding Rossmann-fold domains"/>
    <property type="match status" value="1"/>
</dbReference>
<evidence type="ECO:0000313" key="4">
    <source>
        <dbReference type="EMBL" id="KAH7131958.1"/>
    </source>
</evidence>
<evidence type="ECO:0000259" key="3">
    <source>
        <dbReference type="Pfam" id="PF01073"/>
    </source>
</evidence>
<gene>
    <name evidence="4" type="ORF">B0J11DRAFT_211437</name>
</gene>
<comment type="similarity">
    <text evidence="1">Belongs to the 3-beta-HSD family.</text>
</comment>
<comment type="caution">
    <text evidence="4">The sequence shown here is derived from an EMBL/GenBank/DDBJ whole genome shotgun (WGS) entry which is preliminary data.</text>
</comment>
<dbReference type="PANTHER" id="PTHR43245">
    <property type="entry name" value="BIFUNCTIONAL POLYMYXIN RESISTANCE PROTEIN ARNA"/>
    <property type="match status" value="1"/>
</dbReference>
<dbReference type="AlphaFoldDB" id="A0A9P9IR16"/>
<dbReference type="Proteomes" id="UP000700596">
    <property type="component" value="Unassembled WGS sequence"/>
</dbReference>
<dbReference type="OrthoDB" id="331544at2759"/>
<dbReference type="PANTHER" id="PTHR43245:SF51">
    <property type="entry name" value="SHORT CHAIN DEHYDROGENASE_REDUCTASE FAMILY 42E, MEMBER 2"/>
    <property type="match status" value="1"/>
</dbReference>
<keyword evidence="2" id="KW-0560">Oxidoreductase</keyword>
<dbReference type="GO" id="GO:0006694">
    <property type="term" value="P:steroid biosynthetic process"/>
    <property type="evidence" value="ECO:0007669"/>
    <property type="project" value="InterPro"/>
</dbReference>
<keyword evidence="5" id="KW-1185">Reference proteome</keyword>
<feature type="domain" description="3-beta hydroxysteroid dehydrogenase/isomerase" evidence="3">
    <location>
        <begin position="9"/>
        <end position="274"/>
    </location>
</feature>
<name>A0A9P9IR16_9PLEO</name>
<dbReference type="Pfam" id="PF01073">
    <property type="entry name" value="3Beta_HSD"/>
    <property type="match status" value="1"/>
</dbReference>
<evidence type="ECO:0000256" key="2">
    <source>
        <dbReference type="ARBA" id="ARBA00023002"/>
    </source>
</evidence>
<evidence type="ECO:0000256" key="1">
    <source>
        <dbReference type="ARBA" id="ARBA00009219"/>
    </source>
</evidence>
<dbReference type="GO" id="GO:0016616">
    <property type="term" value="F:oxidoreductase activity, acting on the CH-OH group of donors, NAD or NADP as acceptor"/>
    <property type="evidence" value="ECO:0007669"/>
    <property type="project" value="InterPro"/>
</dbReference>
<dbReference type="InterPro" id="IPR050177">
    <property type="entry name" value="Lipid_A_modif_metabolic_enz"/>
</dbReference>
<dbReference type="InterPro" id="IPR002225">
    <property type="entry name" value="3Beta_OHSteriod_DH/Estase"/>
</dbReference>
<accession>A0A9P9IR16</accession>
<protein>
    <submittedName>
        <fullName evidence="4">C-3 sterol dehydrogenase/C-4 decarboxylase-like protein</fullName>
    </submittedName>
</protein>
<proteinExistence type="inferred from homology"/>
<evidence type="ECO:0000313" key="5">
    <source>
        <dbReference type="Proteomes" id="UP000700596"/>
    </source>
</evidence>
<dbReference type="EMBL" id="JAGMWT010000003">
    <property type="protein sequence ID" value="KAH7131958.1"/>
    <property type="molecule type" value="Genomic_DNA"/>
</dbReference>
<sequence length="353" mass="38169">MSLPPTSILVTGGTGFLGSAIVSALLSSNKYSVTVIDIAPPSLGTASFSSVRYVRADVLSPSNLHKVFQEAKPAIVVHTVGLVPLGEKRYGSKGKEVVWAVNVEGTRNVIEASKACGARGLVFTSSVTVLIDELGVDFRNVNEKFPTGRAQLVYGQTKTAAENLVLAANSNDFKTCSLRCAPIFGPNDQATIPTLHGCIARGETPFIIGDGDNLVDFLYIDNAADAHVLAVRNLLFSGAAAGEAFFITNNEPVTARDFCLAVWREFGHIPRFEVKIPARVAWYLGWASEWVNWATGTQGTFSRGLVTEAVSTRYMSIAKAMRILGYDPKVKLPEGLKISCKHYSEKLQARKKR</sequence>
<dbReference type="InterPro" id="IPR036291">
    <property type="entry name" value="NAD(P)-bd_dom_sf"/>
</dbReference>
<reference evidence="4" key="1">
    <citation type="journal article" date="2021" name="Nat. Commun.">
        <title>Genetic determinants of endophytism in the Arabidopsis root mycobiome.</title>
        <authorList>
            <person name="Mesny F."/>
            <person name="Miyauchi S."/>
            <person name="Thiergart T."/>
            <person name="Pickel B."/>
            <person name="Atanasova L."/>
            <person name="Karlsson M."/>
            <person name="Huettel B."/>
            <person name="Barry K.W."/>
            <person name="Haridas S."/>
            <person name="Chen C."/>
            <person name="Bauer D."/>
            <person name="Andreopoulos W."/>
            <person name="Pangilinan J."/>
            <person name="LaButti K."/>
            <person name="Riley R."/>
            <person name="Lipzen A."/>
            <person name="Clum A."/>
            <person name="Drula E."/>
            <person name="Henrissat B."/>
            <person name="Kohler A."/>
            <person name="Grigoriev I.V."/>
            <person name="Martin F.M."/>
            <person name="Hacquard S."/>
        </authorList>
    </citation>
    <scope>NUCLEOTIDE SEQUENCE</scope>
    <source>
        <strain evidence="4">MPI-CAGE-CH-0243</strain>
    </source>
</reference>
<organism evidence="4 5">
    <name type="scientific">Dendryphion nanum</name>
    <dbReference type="NCBI Taxonomy" id="256645"/>
    <lineage>
        <taxon>Eukaryota</taxon>
        <taxon>Fungi</taxon>
        <taxon>Dikarya</taxon>
        <taxon>Ascomycota</taxon>
        <taxon>Pezizomycotina</taxon>
        <taxon>Dothideomycetes</taxon>
        <taxon>Pleosporomycetidae</taxon>
        <taxon>Pleosporales</taxon>
        <taxon>Torulaceae</taxon>
        <taxon>Dendryphion</taxon>
    </lineage>
</organism>
<dbReference type="Gene3D" id="3.40.50.720">
    <property type="entry name" value="NAD(P)-binding Rossmann-like Domain"/>
    <property type="match status" value="1"/>
</dbReference>